<accession>A0A2R6NRX0</accession>
<dbReference type="EMBL" id="MLYV02000925">
    <property type="protein sequence ID" value="PSR75115.1"/>
    <property type="molecule type" value="Genomic_DNA"/>
</dbReference>
<keyword evidence="4" id="KW-0378">Hydrolase</keyword>
<dbReference type="EC" id="3.2.1.21" evidence="3"/>
<dbReference type="SMART" id="SM01217">
    <property type="entry name" value="Fn3_like"/>
    <property type="match status" value="1"/>
</dbReference>
<dbReference type="InterPro" id="IPR002772">
    <property type="entry name" value="Glyco_hydro_3_C"/>
</dbReference>
<proteinExistence type="inferred from homology"/>
<dbReference type="Gene3D" id="3.40.50.1700">
    <property type="entry name" value="Glycoside hydrolase family 3 C-terminal domain"/>
    <property type="match status" value="1"/>
</dbReference>
<dbReference type="InterPro" id="IPR050288">
    <property type="entry name" value="Cellulose_deg_GH3"/>
</dbReference>
<evidence type="ECO:0000256" key="1">
    <source>
        <dbReference type="ARBA" id="ARBA00000448"/>
    </source>
</evidence>
<evidence type="ECO:0000256" key="5">
    <source>
        <dbReference type="ARBA" id="ARBA00023295"/>
    </source>
</evidence>
<name>A0A2R6NRX0_9APHY</name>
<gene>
    <name evidence="7" type="ORF">PHLCEN_2v9300</name>
</gene>
<dbReference type="AlphaFoldDB" id="A0A2R6NRX0"/>
<evidence type="ECO:0000256" key="2">
    <source>
        <dbReference type="ARBA" id="ARBA00005336"/>
    </source>
</evidence>
<evidence type="ECO:0000256" key="3">
    <source>
        <dbReference type="ARBA" id="ARBA00012744"/>
    </source>
</evidence>
<organism evidence="7 8">
    <name type="scientific">Hermanssonia centrifuga</name>
    <dbReference type="NCBI Taxonomy" id="98765"/>
    <lineage>
        <taxon>Eukaryota</taxon>
        <taxon>Fungi</taxon>
        <taxon>Dikarya</taxon>
        <taxon>Basidiomycota</taxon>
        <taxon>Agaricomycotina</taxon>
        <taxon>Agaricomycetes</taxon>
        <taxon>Polyporales</taxon>
        <taxon>Meruliaceae</taxon>
        <taxon>Hermanssonia</taxon>
    </lineage>
</organism>
<dbReference type="STRING" id="98765.A0A2R6NRX0"/>
<dbReference type="Gene3D" id="2.60.40.10">
    <property type="entry name" value="Immunoglobulins"/>
    <property type="match status" value="1"/>
</dbReference>
<keyword evidence="8" id="KW-1185">Reference proteome</keyword>
<comment type="caution">
    <text evidence="7">The sequence shown here is derived from an EMBL/GenBank/DDBJ whole genome shotgun (WGS) entry which is preliminary data.</text>
</comment>
<sequence length="221" mass="24064">MPWVDDVDAIMQAWYSGNEAGNALSDVIFGTVNPSGRLPLTLPVREQDIPAYLNTHSENGKIHYREDLFVGYKWYQARGLKTLFPFGHGLSYTTFALSDLAISPVPSSNSLFAIDVSVLVTNEGTVAGSEAVQLYITLPTIGLTTPKLQLRGFGKAKDLAPGASTTVKISLDKYAVSFWDAVNNVWSVRAGVYGVSIGKSSENIVLHGEFDLQRSFDWSGL</sequence>
<dbReference type="OrthoDB" id="47059at2759"/>
<evidence type="ECO:0000256" key="4">
    <source>
        <dbReference type="ARBA" id="ARBA00022801"/>
    </source>
</evidence>
<dbReference type="InterPro" id="IPR026891">
    <property type="entry name" value="Fn3-like"/>
</dbReference>
<dbReference type="Pfam" id="PF14310">
    <property type="entry name" value="Fn3-like"/>
    <property type="match status" value="1"/>
</dbReference>
<evidence type="ECO:0000313" key="8">
    <source>
        <dbReference type="Proteomes" id="UP000186601"/>
    </source>
</evidence>
<dbReference type="InterPro" id="IPR036881">
    <property type="entry name" value="Glyco_hydro_3_C_sf"/>
</dbReference>
<comment type="similarity">
    <text evidence="2">Belongs to the glycosyl hydrolase 3 family.</text>
</comment>
<feature type="domain" description="Fibronectin type III-like" evidence="6">
    <location>
        <begin position="130"/>
        <end position="201"/>
    </location>
</feature>
<dbReference type="GO" id="GO:0008422">
    <property type="term" value="F:beta-glucosidase activity"/>
    <property type="evidence" value="ECO:0007669"/>
    <property type="project" value="UniProtKB-EC"/>
</dbReference>
<dbReference type="Pfam" id="PF01915">
    <property type="entry name" value="Glyco_hydro_3_C"/>
    <property type="match status" value="1"/>
</dbReference>
<dbReference type="PANTHER" id="PTHR42715">
    <property type="entry name" value="BETA-GLUCOSIDASE"/>
    <property type="match status" value="1"/>
</dbReference>
<reference evidence="7 8" key="1">
    <citation type="submission" date="2018-02" db="EMBL/GenBank/DDBJ databases">
        <title>Genome sequence of the basidiomycete white-rot fungus Phlebia centrifuga.</title>
        <authorList>
            <person name="Granchi Z."/>
            <person name="Peng M."/>
            <person name="de Vries R.P."/>
            <person name="Hilden K."/>
            <person name="Makela M.R."/>
            <person name="Grigoriev I."/>
            <person name="Riley R."/>
        </authorList>
    </citation>
    <scope>NUCLEOTIDE SEQUENCE [LARGE SCALE GENOMIC DNA]</scope>
    <source>
        <strain evidence="7 8">FBCC195</strain>
    </source>
</reference>
<dbReference type="SUPFAM" id="SSF52279">
    <property type="entry name" value="Beta-D-glucan exohydrolase, C-terminal domain"/>
    <property type="match status" value="1"/>
</dbReference>
<evidence type="ECO:0000259" key="6">
    <source>
        <dbReference type="SMART" id="SM01217"/>
    </source>
</evidence>
<evidence type="ECO:0000313" key="7">
    <source>
        <dbReference type="EMBL" id="PSR75115.1"/>
    </source>
</evidence>
<dbReference type="GO" id="GO:0009251">
    <property type="term" value="P:glucan catabolic process"/>
    <property type="evidence" value="ECO:0007669"/>
    <property type="project" value="TreeGrafter"/>
</dbReference>
<protein>
    <recommendedName>
        <fullName evidence="3">beta-glucosidase</fullName>
        <ecNumber evidence="3">3.2.1.21</ecNumber>
    </recommendedName>
</protein>
<dbReference type="PANTHER" id="PTHR42715:SF27">
    <property type="entry name" value="BETA-GLUCOSIDASE-RELATED"/>
    <property type="match status" value="1"/>
</dbReference>
<keyword evidence="5" id="KW-0326">Glycosidase</keyword>
<comment type="catalytic activity">
    <reaction evidence="1">
        <text>Hydrolysis of terminal, non-reducing beta-D-glucosyl residues with release of beta-D-glucose.</text>
        <dbReference type="EC" id="3.2.1.21"/>
    </reaction>
</comment>
<dbReference type="InterPro" id="IPR013783">
    <property type="entry name" value="Ig-like_fold"/>
</dbReference>
<dbReference type="Proteomes" id="UP000186601">
    <property type="component" value="Unassembled WGS sequence"/>
</dbReference>